<keyword evidence="5" id="KW-1185">Reference proteome</keyword>
<evidence type="ECO:0000256" key="3">
    <source>
        <dbReference type="SAM" id="SignalP"/>
    </source>
</evidence>
<dbReference type="SUPFAM" id="SSF111369">
    <property type="entry name" value="HlyD-like secretion proteins"/>
    <property type="match status" value="2"/>
</dbReference>
<keyword evidence="2" id="KW-0175">Coiled coil</keyword>
<dbReference type="PANTHER" id="PTHR32347">
    <property type="entry name" value="EFFLUX SYSTEM COMPONENT YKNX-RELATED"/>
    <property type="match status" value="1"/>
</dbReference>
<dbReference type="RefSeq" id="WP_149112642.1">
    <property type="nucleotide sequence ID" value="NZ_CP042425.1"/>
</dbReference>
<protein>
    <submittedName>
        <fullName evidence="4">Multidrug transporter</fullName>
    </submittedName>
</protein>
<reference evidence="5" key="1">
    <citation type="submission" date="2019-08" db="EMBL/GenBank/DDBJ databases">
        <title>Limnoglobus roseus gen. nov., sp. nov., a novel freshwater planctomycete with a giant genome from the family Gemmataceae.</title>
        <authorList>
            <person name="Kulichevskaya I.S."/>
            <person name="Naumoff D.G."/>
            <person name="Miroshnikov K."/>
            <person name="Ivanova A."/>
            <person name="Philippov D.A."/>
            <person name="Hakobyan A."/>
            <person name="Rijpstra I.C."/>
            <person name="Sinninghe Damste J.S."/>
            <person name="Liesack W."/>
            <person name="Dedysh S.N."/>
        </authorList>
    </citation>
    <scope>NUCLEOTIDE SEQUENCE [LARGE SCALE GENOMIC DNA]</scope>
    <source>
        <strain evidence="5">PX52</strain>
    </source>
</reference>
<evidence type="ECO:0000256" key="1">
    <source>
        <dbReference type="ARBA" id="ARBA00004196"/>
    </source>
</evidence>
<keyword evidence="3" id="KW-0732">Signal</keyword>
<feature type="signal peptide" evidence="3">
    <location>
        <begin position="1"/>
        <end position="18"/>
    </location>
</feature>
<dbReference type="OrthoDB" id="9785187at2"/>
<dbReference type="PANTHER" id="PTHR32347:SF27">
    <property type="entry name" value="RND EFFLUX PUMP MEMBRANE FUSION PROTEIN BARREL-SANDWICH DOMAIN-CONTAINING PROTEIN"/>
    <property type="match status" value="1"/>
</dbReference>
<dbReference type="InterPro" id="IPR050465">
    <property type="entry name" value="UPF0194_transport"/>
</dbReference>
<gene>
    <name evidence="4" type="ORF">PX52LOC_05123</name>
</gene>
<dbReference type="GO" id="GO:0030313">
    <property type="term" value="C:cell envelope"/>
    <property type="evidence" value="ECO:0007669"/>
    <property type="project" value="UniProtKB-SubCell"/>
</dbReference>
<dbReference type="EMBL" id="CP042425">
    <property type="protein sequence ID" value="QEL18109.1"/>
    <property type="molecule type" value="Genomic_DNA"/>
</dbReference>
<feature type="chain" id="PRO_5022991002" evidence="3">
    <location>
        <begin position="19"/>
        <end position="360"/>
    </location>
</feature>
<dbReference type="AlphaFoldDB" id="A0A5C1AFB6"/>
<evidence type="ECO:0000313" key="5">
    <source>
        <dbReference type="Proteomes" id="UP000324974"/>
    </source>
</evidence>
<comment type="subcellular location">
    <subcellularLocation>
        <location evidence="1">Cell envelope</location>
    </subcellularLocation>
</comment>
<evidence type="ECO:0000313" key="4">
    <source>
        <dbReference type="EMBL" id="QEL18109.1"/>
    </source>
</evidence>
<dbReference type="Proteomes" id="UP000324974">
    <property type="component" value="Chromosome"/>
</dbReference>
<name>A0A5C1AFB6_9BACT</name>
<accession>A0A5C1AFB6</accession>
<organism evidence="4 5">
    <name type="scientific">Limnoglobus roseus</name>
    <dbReference type="NCBI Taxonomy" id="2598579"/>
    <lineage>
        <taxon>Bacteria</taxon>
        <taxon>Pseudomonadati</taxon>
        <taxon>Planctomycetota</taxon>
        <taxon>Planctomycetia</taxon>
        <taxon>Gemmatales</taxon>
        <taxon>Gemmataceae</taxon>
        <taxon>Limnoglobus</taxon>
    </lineage>
</organism>
<dbReference type="Gene3D" id="2.40.50.100">
    <property type="match status" value="1"/>
</dbReference>
<sequence>MLTRYILPLLGLIAFAFAVQQMTQAQQKTPPAVPPVEPAKSPFAKQLAGSGIIEPETENISIGTNLPGIVERVNVKVGDMVRPGVPLFRLDDRQLNAELVVRKAFLENAQATLEKLNNAPRPEELPPLRAKVAEMVANLDDQTKQLTRLQRLGAAASEDELTRREAGVAVAKAQLERAKADLALQEAGSWKFDRLVSQSAVKQAQAQVEQTGIELTRLTVKAPQLKWDATNSASDATEYKVLQVNVRPGEFVGTVQGQALIVLGYIGKLHVRVDIDENDIGRFRPNLPGFAQPRGNPHVKFPISFVRVEPYVIPKKSLTGLNTERVDTRVLQVIYRIESADLALYVGQQMEVFLNAAEGK</sequence>
<proteinExistence type="predicted"/>
<evidence type="ECO:0000256" key="2">
    <source>
        <dbReference type="ARBA" id="ARBA00023054"/>
    </source>
</evidence>
<dbReference type="KEGG" id="lrs:PX52LOC_05123"/>
<dbReference type="Gene3D" id="2.40.30.170">
    <property type="match status" value="1"/>
</dbReference>